<dbReference type="SUPFAM" id="SSF46689">
    <property type="entry name" value="Homeodomain-like"/>
    <property type="match status" value="1"/>
</dbReference>
<dbReference type="AlphaFoldDB" id="A0A1H1CYB7"/>
<dbReference type="PANTHER" id="PTHR30055:SF234">
    <property type="entry name" value="HTH-TYPE TRANSCRIPTIONAL REGULATOR BETI"/>
    <property type="match status" value="1"/>
</dbReference>
<evidence type="ECO:0000256" key="4">
    <source>
        <dbReference type="PROSITE-ProRule" id="PRU00335"/>
    </source>
</evidence>
<feature type="domain" description="HTH tetR-type" evidence="6">
    <location>
        <begin position="2"/>
        <end position="62"/>
    </location>
</feature>
<keyword evidence="2 4" id="KW-0238">DNA-binding</keyword>
<dbReference type="PROSITE" id="PS50977">
    <property type="entry name" value="HTH_TETR_2"/>
    <property type="match status" value="1"/>
</dbReference>
<dbReference type="Proteomes" id="UP000217103">
    <property type="component" value="Unassembled WGS sequence"/>
</dbReference>
<dbReference type="InterPro" id="IPR050109">
    <property type="entry name" value="HTH-type_TetR-like_transc_reg"/>
</dbReference>
<organism evidence="7 8">
    <name type="scientific">Thermostaphylospora chromogena</name>
    <dbReference type="NCBI Taxonomy" id="35622"/>
    <lineage>
        <taxon>Bacteria</taxon>
        <taxon>Bacillati</taxon>
        <taxon>Actinomycetota</taxon>
        <taxon>Actinomycetes</taxon>
        <taxon>Streptosporangiales</taxon>
        <taxon>Thermomonosporaceae</taxon>
        <taxon>Thermostaphylospora</taxon>
    </lineage>
</organism>
<evidence type="ECO:0000256" key="3">
    <source>
        <dbReference type="ARBA" id="ARBA00023163"/>
    </source>
</evidence>
<keyword evidence="1" id="KW-0805">Transcription regulation</keyword>
<dbReference type="SUPFAM" id="SSF48498">
    <property type="entry name" value="Tetracyclin repressor-like, C-terminal domain"/>
    <property type="match status" value="1"/>
</dbReference>
<evidence type="ECO:0000313" key="8">
    <source>
        <dbReference type="Proteomes" id="UP000217103"/>
    </source>
</evidence>
<dbReference type="RefSeq" id="WP_093258537.1">
    <property type="nucleotide sequence ID" value="NZ_FNKK01000002.1"/>
</dbReference>
<dbReference type="InterPro" id="IPR036271">
    <property type="entry name" value="Tet_transcr_reg_TetR-rel_C_sf"/>
</dbReference>
<feature type="DNA-binding region" description="H-T-H motif" evidence="4">
    <location>
        <begin position="25"/>
        <end position="44"/>
    </location>
</feature>
<reference evidence="7 8" key="1">
    <citation type="submission" date="2016-10" db="EMBL/GenBank/DDBJ databases">
        <authorList>
            <person name="de Groot N.N."/>
        </authorList>
    </citation>
    <scope>NUCLEOTIDE SEQUENCE [LARGE SCALE GENOMIC DNA]</scope>
    <source>
        <strain evidence="7 8">DSM 43794</strain>
    </source>
</reference>
<gene>
    <name evidence="7" type="ORF">SAMN04489764_1716</name>
</gene>
<dbReference type="Gene3D" id="1.10.357.10">
    <property type="entry name" value="Tetracycline Repressor, domain 2"/>
    <property type="match status" value="1"/>
</dbReference>
<keyword evidence="3" id="KW-0804">Transcription</keyword>
<keyword evidence="8" id="KW-1185">Reference proteome</keyword>
<dbReference type="InterPro" id="IPR009057">
    <property type="entry name" value="Homeodomain-like_sf"/>
</dbReference>
<sequence length="198" mass="20920">MSDTRTRLLDAATDVLLHDGAQALTLDAVAKRAQVSKGGLFYHFPTKQALIAGMVDRLVARFTAALAAAGSEPGAATRVYLSASIPDTAGPGEPADADGSDEKERPAGIGDDRTTAALFAAALVEPDALTPLREIYATWQRRLENDGIDPAVATAVRLAVDGWWLARLVDLAPPPPDLHKQVYATLTGLIDQAARRTP</sequence>
<dbReference type="Pfam" id="PF00440">
    <property type="entry name" value="TetR_N"/>
    <property type="match status" value="1"/>
</dbReference>
<evidence type="ECO:0000256" key="1">
    <source>
        <dbReference type="ARBA" id="ARBA00023015"/>
    </source>
</evidence>
<dbReference type="STRING" id="35622.SAMN04489764_1716"/>
<dbReference type="Pfam" id="PF17937">
    <property type="entry name" value="TetR_C_28"/>
    <property type="match status" value="1"/>
</dbReference>
<evidence type="ECO:0000256" key="2">
    <source>
        <dbReference type="ARBA" id="ARBA00023125"/>
    </source>
</evidence>
<evidence type="ECO:0000313" key="7">
    <source>
        <dbReference type="EMBL" id="SDQ69202.1"/>
    </source>
</evidence>
<dbReference type="EMBL" id="FNKK01000002">
    <property type="protein sequence ID" value="SDQ69202.1"/>
    <property type="molecule type" value="Genomic_DNA"/>
</dbReference>
<dbReference type="InterPro" id="IPR001647">
    <property type="entry name" value="HTH_TetR"/>
</dbReference>
<dbReference type="GO" id="GO:0003700">
    <property type="term" value="F:DNA-binding transcription factor activity"/>
    <property type="evidence" value="ECO:0007669"/>
    <property type="project" value="TreeGrafter"/>
</dbReference>
<protein>
    <submittedName>
        <fullName evidence="7">DNA-binding transcriptional regulator, AcrR family</fullName>
    </submittedName>
</protein>
<feature type="region of interest" description="Disordered" evidence="5">
    <location>
        <begin position="87"/>
        <end position="107"/>
    </location>
</feature>
<dbReference type="OrthoDB" id="9806334at2"/>
<dbReference type="PANTHER" id="PTHR30055">
    <property type="entry name" value="HTH-TYPE TRANSCRIPTIONAL REGULATOR RUTR"/>
    <property type="match status" value="1"/>
</dbReference>
<proteinExistence type="predicted"/>
<evidence type="ECO:0000256" key="5">
    <source>
        <dbReference type="SAM" id="MobiDB-lite"/>
    </source>
</evidence>
<dbReference type="GO" id="GO:0000976">
    <property type="term" value="F:transcription cis-regulatory region binding"/>
    <property type="evidence" value="ECO:0007669"/>
    <property type="project" value="TreeGrafter"/>
</dbReference>
<evidence type="ECO:0000259" key="6">
    <source>
        <dbReference type="PROSITE" id="PS50977"/>
    </source>
</evidence>
<accession>A0A1H1CYB7</accession>
<dbReference type="InterPro" id="IPR041479">
    <property type="entry name" value="TetR_CgmR_C"/>
</dbReference>
<dbReference type="PRINTS" id="PR00455">
    <property type="entry name" value="HTHTETR"/>
</dbReference>
<name>A0A1H1CYB7_9ACTN</name>